<dbReference type="InterPro" id="IPR050377">
    <property type="entry name" value="Radical_SAM_PqqE_MftC-like"/>
</dbReference>
<name>A0A2M6XE33_9BACT</name>
<dbReference type="PANTHER" id="PTHR11228">
    <property type="entry name" value="RADICAL SAM DOMAIN PROTEIN"/>
    <property type="match status" value="1"/>
</dbReference>
<dbReference type="AlphaFoldDB" id="A0A2M6XE33"/>
<keyword evidence="4" id="KW-0411">Iron-sulfur</keyword>
<dbReference type="GO" id="GO:0003824">
    <property type="term" value="F:catalytic activity"/>
    <property type="evidence" value="ECO:0007669"/>
    <property type="project" value="InterPro"/>
</dbReference>
<dbReference type="CDD" id="cd01335">
    <property type="entry name" value="Radical_SAM"/>
    <property type="match status" value="1"/>
</dbReference>
<dbReference type="GO" id="GO:0046872">
    <property type="term" value="F:metal ion binding"/>
    <property type="evidence" value="ECO:0007669"/>
    <property type="project" value="UniProtKB-KW"/>
</dbReference>
<evidence type="ECO:0000313" key="7">
    <source>
        <dbReference type="Proteomes" id="UP000228996"/>
    </source>
</evidence>
<dbReference type="PROSITE" id="PS51918">
    <property type="entry name" value="RADICAL_SAM"/>
    <property type="match status" value="1"/>
</dbReference>
<evidence type="ECO:0000256" key="3">
    <source>
        <dbReference type="ARBA" id="ARBA00023004"/>
    </source>
</evidence>
<dbReference type="SFLD" id="SFLDS00029">
    <property type="entry name" value="Radical_SAM"/>
    <property type="match status" value="1"/>
</dbReference>
<feature type="domain" description="Radical SAM core" evidence="5">
    <location>
        <begin position="9"/>
        <end position="251"/>
    </location>
</feature>
<organism evidence="6 7">
    <name type="scientific">Candidatus Shapirobacteria bacterium CG08_land_8_20_14_0_20_39_18</name>
    <dbReference type="NCBI Taxonomy" id="1974883"/>
    <lineage>
        <taxon>Bacteria</taxon>
        <taxon>Candidatus Shapironibacteriota</taxon>
    </lineage>
</organism>
<sequence length="372" mass="42382">MKKSIKKGTLWGKQVQIFITDICNLNCDGCPYPFIPKEKYTTMRQQELNPREWKKITDYLYEQGIRLFCLIGGEPASYSGLDKVIEKITDHPDAFALLSTSGIHPLHDLILRKKLAQILSRPRSNKFKNGVAISFDAIPALPGPKNSRELKAKQGLDFIKCLQEEYGDKITYTANVMVNPGNINSVLAIQTFLEKRGIFTNICTQQMKCFNRIPVFDQTHLSQLTKAALELIKRKINRGMVVNSAIYLSQLPGIVGLENYQCWKEPQGSPVLDFAPNGNLRYCNWIGQDGPDGTPSVDISKQIKDNLVLGSEIWEQSKKITKQLCQGCSWSRRDRNIEPIAEFNHEIFNNEFFQLDPTLFKLQNIWVQAQHS</sequence>
<dbReference type="EMBL" id="PEYO01000003">
    <property type="protein sequence ID" value="PIU03918.1"/>
    <property type="molecule type" value="Genomic_DNA"/>
</dbReference>
<dbReference type="Proteomes" id="UP000228996">
    <property type="component" value="Unassembled WGS sequence"/>
</dbReference>
<evidence type="ECO:0000256" key="2">
    <source>
        <dbReference type="ARBA" id="ARBA00022723"/>
    </source>
</evidence>
<dbReference type="SFLD" id="SFLDG01067">
    <property type="entry name" value="SPASM/twitch_domain_containing"/>
    <property type="match status" value="1"/>
</dbReference>
<dbReference type="InterPro" id="IPR007197">
    <property type="entry name" value="rSAM"/>
</dbReference>
<keyword evidence="1" id="KW-0949">S-adenosyl-L-methionine</keyword>
<dbReference type="Gene3D" id="3.20.20.70">
    <property type="entry name" value="Aldolase class I"/>
    <property type="match status" value="1"/>
</dbReference>
<dbReference type="GO" id="GO:0051536">
    <property type="term" value="F:iron-sulfur cluster binding"/>
    <property type="evidence" value="ECO:0007669"/>
    <property type="project" value="UniProtKB-KW"/>
</dbReference>
<proteinExistence type="predicted"/>
<dbReference type="InterPro" id="IPR013785">
    <property type="entry name" value="Aldolase_TIM"/>
</dbReference>
<protein>
    <recommendedName>
        <fullName evidence="5">Radical SAM core domain-containing protein</fullName>
    </recommendedName>
</protein>
<comment type="caution">
    <text evidence="6">The sequence shown here is derived from an EMBL/GenBank/DDBJ whole genome shotgun (WGS) entry which is preliminary data.</text>
</comment>
<evidence type="ECO:0000313" key="6">
    <source>
        <dbReference type="EMBL" id="PIU03918.1"/>
    </source>
</evidence>
<reference evidence="7" key="1">
    <citation type="submission" date="2017-09" db="EMBL/GenBank/DDBJ databases">
        <title>Depth-based differentiation of microbial function through sediment-hosted aquifers and enrichment of novel symbionts in the deep terrestrial subsurface.</title>
        <authorList>
            <person name="Probst A.J."/>
            <person name="Ladd B."/>
            <person name="Jarett J.K."/>
            <person name="Geller-Mcgrath D.E."/>
            <person name="Sieber C.M.K."/>
            <person name="Emerson J.B."/>
            <person name="Anantharaman K."/>
            <person name="Thomas B.C."/>
            <person name="Malmstrom R."/>
            <person name="Stieglmeier M."/>
            <person name="Klingl A."/>
            <person name="Woyke T."/>
            <person name="Ryan C.M."/>
            <person name="Banfield J.F."/>
        </authorList>
    </citation>
    <scope>NUCLEOTIDE SEQUENCE [LARGE SCALE GENOMIC DNA]</scope>
</reference>
<keyword evidence="3" id="KW-0408">Iron</keyword>
<accession>A0A2M6XE33</accession>
<keyword evidence="2" id="KW-0479">Metal-binding</keyword>
<dbReference type="Pfam" id="PF04055">
    <property type="entry name" value="Radical_SAM"/>
    <property type="match status" value="1"/>
</dbReference>
<dbReference type="SUPFAM" id="SSF102114">
    <property type="entry name" value="Radical SAM enzymes"/>
    <property type="match status" value="1"/>
</dbReference>
<evidence type="ECO:0000256" key="4">
    <source>
        <dbReference type="ARBA" id="ARBA00023014"/>
    </source>
</evidence>
<evidence type="ECO:0000256" key="1">
    <source>
        <dbReference type="ARBA" id="ARBA00022691"/>
    </source>
</evidence>
<dbReference type="PANTHER" id="PTHR11228:SF7">
    <property type="entry name" value="PQQA PEPTIDE CYCLASE"/>
    <property type="match status" value="1"/>
</dbReference>
<dbReference type="InterPro" id="IPR058240">
    <property type="entry name" value="rSAM_sf"/>
</dbReference>
<gene>
    <name evidence="6" type="ORF">COT44_00670</name>
</gene>
<evidence type="ECO:0000259" key="5">
    <source>
        <dbReference type="PROSITE" id="PS51918"/>
    </source>
</evidence>